<dbReference type="EMBL" id="JBCEWA010000004">
    <property type="protein sequence ID" value="MEL5987976.1"/>
    <property type="molecule type" value="Genomic_DNA"/>
</dbReference>
<dbReference type="GeneID" id="97821202"/>
<protein>
    <recommendedName>
        <fullName evidence="4">DUF3955 domain-containing protein</fullName>
    </recommendedName>
</protein>
<gene>
    <name evidence="2" type="ORF">AAF454_06055</name>
</gene>
<proteinExistence type="predicted"/>
<keyword evidence="1" id="KW-1133">Transmembrane helix</keyword>
<keyword evidence="1" id="KW-0812">Transmembrane</keyword>
<name>A0ABU9LJX1_9BACL</name>
<evidence type="ECO:0008006" key="4">
    <source>
        <dbReference type="Google" id="ProtNLM"/>
    </source>
</evidence>
<keyword evidence="3" id="KW-1185">Reference proteome</keyword>
<keyword evidence="1" id="KW-0472">Membrane</keyword>
<reference evidence="2 3" key="1">
    <citation type="submission" date="2024-04" db="EMBL/GenBank/DDBJ databases">
        <authorList>
            <person name="Wu Y.S."/>
            <person name="Zhang L."/>
        </authorList>
    </citation>
    <scope>NUCLEOTIDE SEQUENCE [LARGE SCALE GENOMIC DNA]</scope>
    <source>
        <strain evidence="2 3">KG-01</strain>
    </source>
</reference>
<feature type="transmembrane region" description="Helical" evidence="1">
    <location>
        <begin position="7"/>
        <end position="26"/>
    </location>
</feature>
<accession>A0ABU9LJX1</accession>
<dbReference type="RefSeq" id="WP_068453441.1">
    <property type="nucleotide sequence ID" value="NZ_BJOB01000014.1"/>
</dbReference>
<evidence type="ECO:0000256" key="1">
    <source>
        <dbReference type="SAM" id="Phobius"/>
    </source>
</evidence>
<evidence type="ECO:0000313" key="2">
    <source>
        <dbReference type="EMBL" id="MEL5987976.1"/>
    </source>
</evidence>
<comment type="caution">
    <text evidence="2">The sequence shown here is derived from an EMBL/GenBank/DDBJ whole genome shotgun (WGS) entry which is preliminary data.</text>
</comment>
<dbReference type="Proteomes" id="UP001398420">
    <property type="component" value="Unassembled WGS sequence"/>
</dbReference>
<organism evidence="2 3">
    <name type="scientific">Kurthia gibsonii</name>
    <dbReference type="NCBI Taxonomy" id="33946"/>
    <lineage>
        <taxon>Bacteria</taxon>
        <taxon>Bacillati</taxon>
        <taxon>Bacillota</taxon>
        <taxon>Bacilli</taxon>
        <taxon>Bacillales</taxon>
        <taxon>Caryophanaceae</taxon>
        <taxon>Kurthia</taxon>
    </lineage>
</organism>
<feature type="transmembrane region" description="Helical" evidence="1">
    <location>
        <begin position="46"/>
        <end position="64"/>
    </location>
</feature>
<evidence type="ECO:0000313" key="3">
    <source>
        <dbReference type="Proteomes" id="UP001398420"/>
    </source>
</evidence>
<sequence length="66" mass="7116">MKSITTVITIILGIVIIFVPTIITGHGYNDEKMMGALLVADYTLRVVSLIIGLLVISFAIRGLAKN</sequence>